<dbReference type="Proteomes" id="UP000530234">
    <property type="component" value="Unassembled WGS sequence"/>
</dbReference>
<feature type="non-terminal residue" evidence="2">
    <location>
        <position position="1"/>
    </location>
</feature>
<feature type="domain" description="Calcineurin-like phosphoesterase" evidence="1">
    <location>
        <begin position="180"/>
        <end position="378"/>
    </location>
</feature>
<comment type="caution">
    <text evidence="2">The sequence shown here is derived from an EMBL/GenBank/DDBJ whole genome shotgun (WGS) entry which is preliminary data.</text>
</comment>
<gene>
    <name evidence="2" type="ORF">FOE67_17110</name>
</gene>
<sequence>LPIPDPALVVLIGPAGAGKSTLAARHFRPTEVVSSDACRALVADDPNDQAATGRAFALVERIVELRLAGGRTTVVDATNVRPEERAPWVRLARDHDLPRVAVVLDLPEEECLRRSPGRPGREDVPARAIGRQHKTMRRHAEGLAKEGFGTVHVLRSAAEVDAARLIRVPRPGDLPHLRGPFDLIGDVHGCLPELVTLLTRLGWVIARDGRERAVGARHPEGRTAVFVGDLVDRGPDSPGVVELVAGMRASGDALCVVGNHEDKLARALAGRNVRRGHGLELTLEQLAEREAAEPGFTDRVRAFLAELPDHLRLAGGELVVAHAGLPERYHGRTSRRARAHALYGATTGGRDEYGLPVRLPWAEDHRGAAEVVYGHTPVLRARWVNRTICLDTGCVFGGELTALRWPEREVVSVPAEREWCAPVRPLAEG</sequence>
<dbReference type="Pfam" id="PF13671">
    <property type="entry name" value="AAA_33"/>
    <property type="match status" value="1"/>
</dbReference>
<dbReference type="InterPro" id="IPR041780">
    <property type="entry name" value="MPP_PrpE-like"/>
</dbReference>
<dbReference type="Pfam" id="PF00149">
    <property type="entry name" value="Metallophos"/>
    <property type="match status" value="1"/>
</dbReference>
<dbReference type="SUPFAM" id="SSF52540">
    <property type="entry name" value="P-loop containing nucleoside triphosphate hydrolases"/>
    <property type="match status" value="1"/>
</dbReference>
<dbReference type="InterPro" id="IPR029052">
    <property type="entry name" value="Metallo-depent_PP-like"/>
</dbReference>
<organism evidence="2 3">
    <name type="scientific">Streptomyces calidiresistens</name>
    <dbReference type="NCBI Taxonomy" id="1485586"/>
    <lineage>
        <taxon>Bacteria</taxon>
        <taxon>Bacillati</taxon>
        <taxon>Actinomycetota</taxon>
        <taxon>Actinomycetes</taxon>
        <taxon>Kitasatosporales</taxon>
        <taxon>Streptomycetaceae</taxon>
        <taxon>Streptomyces</taxon>
    </lineage>
</organism>
<dbReference type="GO" id="GO:0005737">
    <property type="term" value="C:cytoplasm"/>
    <property type="evidence" value="ECO:0007669"/>
    <property type="project" value="TreeGrafter"/>
</dbReference>
<evidence type="ECO:0000313" key="2">
    <source>
        <dbReference type="EMBL" id="MBB0231181.1"/>
    </source>
</evidence>
<dbReference type="Gene3D" id="3.40.50.300">
    <property type="entry name" value="P-loop containing nucleotide triphosphate hydrolases"/>
    <property type="match status" value="1"/>
</dbReference>
<protein>
    <submittedName>
        <fullName evidence="2">AAA family ATPase</fullName>
    </submittedName>
</protein>
<accession>A0A7W3T5K1</accession>
<dbReference type="GO" id="GO:0016791">
    <property type="term" value="F:phosphatase activity"/>
    <property type="evidence" value="ECO:0007669"/>
    <property type="project" value="TreeGrafter"/>
</dbReference>
<dbReference type="Gene3D" id="3.60.21.10">
    <property type="match status" value="1"/>
</dbReference>
<dbReference type="SUPFAM" id="SSF56300">
    <property type="entry name" value="Metallo-dependent phosphatases"/>
    <property type="match status" value="1"/>
</dbReference>
<dbReference type="EMBL" id="VKHS01000448">
    <property type="protein sequence ID" value="MBB0231181.1"/>
    <property type="molecule type" value="Genomic_DNA"/>
</dbReference>
<dbReference type="AlphaFoldDB" id="A0A7W3T5K1"/>
<name>A0A7W3T5K1_9ACTN</name>
<dbReference type="PANTHER" id="PTHR42850:SF7">
    <property type="entry name" value="BIS(5'-NUCLEOSYL)-TETRAPHOSPHATASE PRPE [ASYMMETRICAL]"/>
    <property type="match status" value="1"/>
</dbReference>
<proteinExistence type="predicted"/>
<dbReference type="InterPro" id="IPR050126">
    <property type="entry name" value="Ap4A_hydrolase"/>
</dbReference>
<evidence type="ECO:0000259" key="1">
    <source>
        <dbReference type="Pfam" id="PF00149"/>
    </source>
</evidence>
<keyword evidence="3" id="KW-1185">Reference proteome</keyword>
<dbReference type="InterPro" id="IPR027417">
    <property type="entry name" value="P-loop_NTPase"/>
</dbReference>
<dbReference type="InterPro" id="IPR004843">
    <property type="entry name" value="Calcineurin-like_PHP"/>
</dbReference>
<dbReference type="PANTHER" id="PTHR42850">
    <property type="entry name" value="METALLOPHOSPHOESTERASE"/>
    <property type="match status" value="1"/>
</dbReference>
<dbReference type="CDD" id="cd07423">
    <property type="entry name" value="MPP_Prp_like"/>
    <property type="match status" value="1"/>
</dbReference>
<evidence type="ECO:0000313" key="3">
    <source>
        <dbReference type="Proteomes" id="UP000530234"/>
    </source>
</evidence>
<reference evidence="3" key="1">
    <citation type="submission" date="2019-10" db="EMBL/GenBank/DDBJ databases">
        <title>Streptomyces sp. nov., a novel actinobacterium isolated from alkaline environment.</title>
        <authorList>
            <person name="Golinska P."/>
        </authorList>
    </citation>
    <scope>NUCLEOTIDE SEQUENCE [LARGE SCALE GENOMIC DNA]</scope>
    <source>
        <strain evidence="3">DSM 42108</strain>
    </source>
</reference>